<sequence length="126" mass="13524">MMSAKYLGDKIAISLSLLCLIHCIAMPIFVVFVPASLAVILGNESVHMWMLIAVIPFSAIALYSGCKKHKRFNVTAIGIIGLTLMVLAVAAVEPLFGHEWEVVVTVIGAIAIAAAHFKNYRLCQGG</sequence>
<keyword evidence="1" id="KW-0812">Transmembrane</keyword>
<feature type="transmembrane region" description="Helical" evidence="1">
    <location>
        <begin position="72"/>
        <end position="92"/>
    </location>
</feature>
<dbReference type="Proteomes" id="UP000004263">
    <property type="component" value="Unassembled WGS sequence"/>
</dbReference>
<feature type="transmembrane region" description="Helical" evidence="1">
    <location>
        <begin position="98"/>
        <end position="117"/>
    </location>
</feature>
<dbReference type="Pfam" id="PF03203">
    <property type="entry name" value="MerC"/>
    <property type="match status" value="1"/>
</dbReference>
<dbReference type="InterPro" id="IPR004891">
    <property type="entry name" value="Mercury-R_MerC"/>
</dbReference>
<comment type="caution">
    <text evidence="2">The sequence shown here is derived from an EMBL/GenBank/DDBJ whole genome shotgun (WGS) entry which is preliminary data.</text>
</comment>
<proteinExistence type="predicted"/>
<accession>Q1N3U6</accession>
<evidence type="ECO:0000313" key="3">
    <source>
        <dbReference type="Proteomes" id="UP000004263"/>
    </source>
</evidence>
<dbReference type="EMBL" id="AAQH01000004">
    <property type="protein sequence ID" value="EAT12778.1"/>
    <property type="molecule type" value="Genomic_DNA"/>
</dbReference>
<keyword evidence="1" id="KW-1133">Transmembrane helix</keyword>
<dbReference type="GO" id="GO:0015097">
    <property type="term" value="F:mercury ion transmembrane transporter activity"/>
    <property type="evidence" value="ECO:0007669"/>
    <property type="project" value="InterPro"/>
</dbReference>
<protein>
    <recommendedName>
        <fullName evidence="4">MerC mercury resistance protein</fullName>
    </recommendedName>
</protein>
<dbReference type="STRING" id="207949.RED65_11934"/>
<feature type="transmembrane region" description="Helical" evidence="1">
    <location>
        <begin position="12"/>
        <end position="40"/>
    </location>
</feature>
<organism evidence="2 3">
    <name type="scientific">Bermanella marisrubri</name>
    <dbReference type="NCBI Taxonomy" id="207949"/>
    <lineage>
        <taxon>Bacteria</taxon>
        <taxon>Pseudomonadati</taxon>
        <taxon>Pseudomonadota</taxon>
        <taxon>Gammaproteobacteria</taxon>
        <taxon>Oceanospirillales</taxon>
        <taxon>Oceanospirillaceae</taxon>
        <taxon>Bermanella</taxon>
    </lineage>
</organism>
<feature type="transmembrane region" description="Helical" evidence="1">
    <location>
        <begin position="46"/>
        <end position="65"/>
    </location>
</feature>
<dbReference type="GO" id="GO:0016020">
    <property type="term" value="C:membrane"/>
    <property type="evidence" value="ECO:0007669"/>
    <property type="project" value="InterPro"/>
</dbReference>
<keyword evidence="3" id="KW-1185">Reference proteome</keyword>
<dbReference type="HOGENOM" id="CLU_135628_0_1_6"/>
<dbReference type="AlphaFoldDB" id="Q1N3U6"/>
<dbReference type="RefSeq" id="WP_007018668.1">
    <property type="nucleotide sequence ID" value="NZ_CH724118.1"/>
</dbReference>
<keyword evidence="1" id="KW-0472">Membrane</keyword>
<dbReference type="OrthoDB" id="34373at2"/>
<evidence type="ECO:0008006" key="4">
    <source>
        <dbReference type="Google" id="ProtNLM"/>
    </source>
</evidence>
<gene>
    <name evidence="2" type="ORF">RED65_11934</name>
</gene>
<evidence type="ECO:0000256" key="1">
    <source>
        <dbReference type="SAM" id="Phobius"/>
    </source>
</evidence>
<reference evidence="2 3" key="1">
    <citation type="submission" date="2006-03" db="EMBL/GenBank/DDBJ databases">
        <authorList>
            <person name="Pinhassi J."/>
            <person name="Pedros-Alio C."/>
            <person name="Ferriera S."/>
            <person name="Johnson J."/>
            <person name="Kravitz S."/>
            <person name="Halpern A."/>
            <person name="Remington K."/>
            <person name="Beeson K."/>
            <person name="Tran B."/>
            <person name="Rogers Y.-H."/>
            <person name="Friedman R."/>
            <person name="Venter J.C."/>
        </authorList>
    </citation>
    <scope>NUCLEOTIDE SEQUENCE [LARGE SCALE GENOMIC DNA]</scope>
    <source>
        <strain evidence="2 3">RED65</strain>
    </source>
</reference>
<name>Q1N3U6_9GAMM</name>
<evidence type="ECO:0000313" key="2">
    <source>
        <dbReference type="EMBL" id="EAT12778.1"/>
    </source>
</evidence>